<protein>
    <recommendedName>
        <fullName evidence="4">Terminase</fullName>
    </recommendedName>
</protein>
<reference evidence="3" key="1">
    <citation type="journal article" date="2019" name="Int. J. Syst. Evol. Microbiol.">
        <title>The Global Catalogue of Microorganisms (GCM) 10K type strain sequencing project: providing services to taxonomists for standard genome sequencing and annotation.</title>
        <authorList>
            <consortium name="The Broad Institute Genomics Platform"/>
            <consortium name="The Broad Institute Genome Sequencing Center for Infectious Disease"/>
            <person name="Wu L."/>
            <person name="Ma J."/>
        </authorList>
    </citation>
    <scope>NUCLEOTIDE SEQUENCE [LARGE SCALE GENOMIC DNA]</scope>
    <source>
        <strain evidence="3">JCM 17923</strain>
    </source>
</reference>
<sequence length="518" mass="59497">MASPLSKKKNLQARWKQLVKKISSDQPINLTETEQDKEARKARARADYGFFVTYYFPHYAKDKAGNVTECAPFHIKEANEVLKNPMFKGIWEWFRGSAKSTNADIFLPMWLKIQEPRQLNVMMLIGKNNKTATRLLQDIQGELAANPRFLNDFGQQIKDGSWEQGEFQTNDGCAFVALGMGEPPRGTRFGSHRPDFIVCDDLDDDKMKKNPSRIREAVEWLERAVLGTGDTGIGRFLFVNNRIAKNGILATLVAIKPHWHHSKVNALQEDGTPNWKRYTREFYAALLKDVGWKAFQTEWQNDPQEDAGVFEHEQIKWEKIPSWEKLDSIVMYGDMSYSTSKKSDFTSIPAWAKWGNRLVKLKVYHRQGQTLRKAIEWWFEFYISLPAPIKSKFRCYVEANATQKLLLKTEIDLACKKYGIVNFIKYDTDRKGDKNDRIGSMTSAYENGDTVVYNIDEKEDPDMIASIEQLTGWEEGAAHDDGPDADQSAWQKLQKLGRLSGRTGQRSGKFQKNTSRGF</sequence>
<evidence type="ECO:0008006" key="4">
    <source>
        <dbReference type="Google" id="ProtNLM"/>
    </source>
</evidence>
<evidence type="ECO:0000256" key="1">
    <source>
        <dbReference type="SAM" id="MobiDB-lite"/>
    </source>
</evidence>
<dbReference type="Proteomes" id="UP001501153">
    <property type="component" value="Unassembled WGS sequence"/>
</dbReference>
<dbReference type="Gene3D" id="3.40.50.300">
    <property type="entry name" value="P-loop containing nucleotide triphosphate hydrolases"/>
    <property type="match status" value="1"/>
</dbReference>
<comment type="caution">
    <text evidence="2">The sequence shown here is derived from an EMBL/GenBank/DDBJ whole genome shotgun (WGS) entry which is preliminary data.</text>
</comment>
<accession>A0ABP8I999</accession>
<name>A0ABP8I999_9BACT</name>
<organism evidence="2 3">
    <name type="scientific">Hymenobacter saemangeumensis</name>
    <dbReference type="NCBI Taxonomy" id="1084522"/>
    <lineage>
        <taxon>Bacteria</taxon>
        <taxon>Pseudomonadati</taxon>
        <taxon>Bacteroidota</taxon>
        <taxon>Cytophagia</taxon>
        <taxon>Cytophagales</taxon>
        <taxon>Hymenobacteraceae</taxon>
        <taxon>Hymenobacter</taxon>
    </lineage>
</organism>
<dbReference type="RefSeq" id="WP_345235445.1">
    <property type="nucleotide sequence ID" value="NZ_BAABGZ010000016.1"/>
</dbReference>
<dbReference type="EMBL" id="BAABGZ010000016">
    <property type="protein sequence ID" value="GAA4354105.1"/>
    <property type="molecule type" value="Genomic_DNA"/>
</dbReference>
<evidence type="ECO:0000313" key="2">
    <source>
        <dbReference type="EMBL" id="GAA4354105.1"/>
    </source>
</evidence>
<proteinExistence type="predicted"/>
<gene>
    <name evidence="2" type="ORF">GCM10023185_15440</name>
</gene>
<feature type="compositionally biased region" description="Polar residues" evidence="1">
    <location>
        <begin position="502"/>
        <end position="518"/>
    </location>
</feature>
<evidence type="ECO:0000313" key="3">
    <source>
        <dbReference type="Proteomes" id="UP001501153"/>
    </source>
</evidence>
<dbReference type="InterPro" id="IPR027417">
    <property type="entry name" value="P-loop_NTPase"/>
</dbReference>
<keyword evidence="3" id="KW-1185">Reference proteome</keyword>
<feature type="region of interest" description="Disordered" evidence="1">
    <location>
        <begin position="496"/>
        <end position="518"/>
    </location>
</feature>